<reference evidence="1 2" key="1">
    <citation type="submission" date="2019-12" db="EMBL/GenBank/DDBJ databases">
        <authorList>
            <person name="Alioto T."/>
            <person name="Alioto T."/>
            <person name="Gomez Garrido J."/>
        </authorList>
    </citation>
    <scope>NUCLEOTIDE SEQUENCE [LARGE SCALE GENOMIC DNA]</scope>
</reference>
<proteinExistence type="predicted"/>
<gene>
    <name evidence="1" type="ORF">OLEA9_A032426</name>
</gene>
<sequence length="124" mass="14255">MENPISEMDYQNQVHDIEITSRLKIVVVPSPEDRKRPSMGTRSIVPGSIFELNETPVVAQLQSVPGELQDMETELLPTDLFHNELKSSNFKLPRDLFANQSYPTVFHEPMCSESFNKVIWFTMN</sequence>
<name>A0A8S0TTS8_OLEEU</name>
<dbReference type="Proteomes" id="UP000594638">
    <property type="component" value="Unassembled WGS sequence"/>
</dbReference>
<evidence type="ECO:0000313" key="1">
    <source>
        <dbReference type="EMBL" id="CAA3009349.1"/>
    </source>
</evidence>
<protein>
    <submittedName>
        <fullName evidence="1">Uncharacterized protein</fullName>
    </submittedName>
</protein>
<keyword evidence="2" id="KW-1185">Reference proteome</keyword>
<evidence type="ECO:0000313" key="2">
    <source>
        <dbReference type="Proteomes" id="UP000594638"/>
    </source>
</evidence>
<dbReference type="Gramene" id="OE9A032426T1">
    <property type="protein sequence ID" value="OE9A032426C1"/>
    <property type="gene ID" value="OE9A032426"/>
</dbReference>
<dbReference type="EMBL" id="CACTIH010007316">
    <property type="protein sequence ID" value="CAA3009349.1"/>
    <property type="molecule type" value="Genomic_DNA"/>
</dbReference>
<dbReference type="AlphaFoldDB" id="A0A8S0TTS8"/>
<comment type="caution">
    <text evidence="1">The sequence shown here is derived from an EMBL/GenBank/DDBJ whole genome shotgun (WGS) entry which is preliminary data.</text>
</comment>
<accession>A0A8S0TTS8</accession>
<organism evidence="1 2">
    <name type="scientific">Olea europaea subsp. europaea</name>
    <dbReference type="NCBI Taxonomy" id="158383"/>
    <lineage>
        <taxon>Eukaryota</taxon>
        <taxon>Viridiplantae</taxon>
        <taxon>Streptophyta</taxon>
        <taxon>Embryophyta</taxon>
        <taxon>Tracheophyta</taxon>
        <taxon>Spermatophyta</taxon>
        <taxon>Magnoliopsida</taxon>
        <taxon>eudicotyledons</taxon>
        <taxon>Gunneridae</taxon>
        <taxon>Pentapetalae</taxon>
        <taxon>asterids</taxon>
        <taxon>lamiids</taxon>
        <taxon>Lamiales</taxon>
        <taxon>Oleaceae</taxon>
        <taxon>Oleeae</taxon>
        <taxon>Olea</taxon>
    </lineage>
</organism>